<evidence type="ECO:0000256" key="1">
    <source>
        <dbReference type="SAM" id="MobiDB-lite"/>
    </source>
</evidence>
<accession>A0A8S5S3G8</accession>
<evidence type="ECO:0000313" key="2">
    <source>
        <dbReference type="EMBL" id="DAF45464.1"/>
    </source>
</evidence>
<protein>
    <submittedName>
        <fullName evidence="2">Uncharacterized protein</fullName>
    </submittedName>
</protein>
<name>A0A8S5S3G8_9CAUD</name>
<proteinExistence type="predicted"/>
<dbReference type="EMBL" id="BK032514">
    <property type="protein sequence ID" value="DAF45464.1"/>
    <property type="molecule type" value="Genomic_DNA"/>
</dbReference>
<feature type="region of interest" description="Disordered" evidence="1">
    <location>
        <begin position="1"/>
        <end position="29"/>
    </location>
</feature>
<organism evidence="2">
    <name type="scientific">Siphoviridae sp. ctBLh2</name>
    <dbReference type="NCBI Taxonomy" id="2827803"/>
    <lineage>
        <taxon>Viruses</taxon>
        <taxon>Duplodnaviria</taxon>
        <taxon>Heunggongvirae</taxon>
        <taxon>Uroviricota</taxon>
        <taxon>Caudoviricetes</taxon>
    </lineage>
</organism>
<sequence length="41" mass="4443">MSRTESDYTAAPTEANECQNPETDNGMSSVWHRLASVGADL</sequence>
<reference evidence="2" key="1">
    <citation type="journal article" date="2021" name="Proc. Natl. Acad. Sci. U.S.A.">
        <title>A Catalog of Tens of Thousands of Viruses from Human Metagenomes Reveals Hidden Associations with Chronic Diseases.</title>
        <authorList>
            <person name="Tisza M.J."/>
            <person name="Buck C.B."/>
        </authorList>
    </citation>
    <scope>NUCLEOTIDE SEQUENCE</scope>
    <source>
        <strain evidence="2">CtBLh2</strain>
    </source>
</reference>
<feature type="compositionally biased region" description="Polar residues" evidence="1">
    <location>
        <begin position="16"/>
        <end position="28"/>
    </location>
</feature>